<gene>
    <name evidence="1" type="ORF">M23134_03022</name>
    <name evidence="2" type="ORF">M23134_05745</name>
</gene>
<evidence type="ECO:0000313" key="3">
    <source>
        <dbReference type="Proteomes" id="UP000004095"/>
    </source>
</evidence>
<evidence type="ECO:0000313" key="1">
    <source>
        <dbReference type="EMBL" id="EAY24712.1"/>
    </source>
</evidence>
<dbReference type="AlphaFoldDB" id="A1ZIK4"/>
<keyword evidence="3" id="KW-1185">Reference proteome</keyword>
<dbReference type="Proteomes" id="UP000004095">
    <property type="component" value="Unassembled WGS sequence"/>
</dbReference>
<dbReference type="eggNOG" id="ENOG502Z8KF">
    <property type="taxonomic scope" value="Bacteria"/>
</dbReference>
<sequence length="495" mass="58940">MDFEIKTKELENNYLKDRKGKKEFRHTTNKNFKLLPFVTNDSKIRGEKNSVKKDLTAFQGIASECYRMIHNQEKPDKKLLYKEEIIDKVLTKSQVKAEDKPQIETILNKVAFDTQGNLFIFDERIFSYINFQKPTGILENISLFFYTIFFDEKLKSKASKKTSQKSVSNIYYQLILSSLPEVKSNKNNHKGFDIYQNFVPEITEMFRQDLAFMLEDKSFFIAYFPLLIKYYYFNYLKQLTLSLNHFFDDFNQSIFFTLEWETLSKSRISHQNGWSLFESKARNIFSFVNFFELISYIEYKGESFFKGNFQQIKVKIEALDSAEQTELTQKLEEITQFYQQKMEAHMDKPFRPGSSWADFEQTYQPRYSLADAPVHHHLHKLWTAIDYQFIHSERDSPYSRYQAWITEFCKLNFVRNRGRLGQSLSLDQHTLLFITKLCLGKHPKIRLKNLWVEYNKRGLFFDPSSQKEIVKLFEKINLLEKKSDSGDAQYVKTIQ</sequence>
<reference evidence="2 3" key="1">
    <citation type="submission" date="2007-01" db="EMBL/GenBank/DDBJ databases">
        <authorList>
            <person name="Haygood M."/>
            <person name="Podell S."/>
            <person name="Anderson C."/>
            <person name="Hopkinson B."/>
            <person name="Roe K."/>
            <person name="Barbeau K."/>
            <person name="Gaasterland T."/>
            <person name="Ferriera S."/>
            <person name="Johnson J."/>
            <person name="Kravitz S."/>
            <person name="Beeson K."/>
            <person name="Sutton G."/>
            <person name="Rogers Y.-H."/>
            <person name="Friedman R."/>
            <person name="Frazier M."/>
            <person name="Venter J.C."/>
        </authorList>
    </citation>
    <scope>NUCLEOTIDE SEQUENCE [LARGE SCALE GENOMIC DNA]</scope>
    <source>
        <strain evidence="2 3">ATCC 23134</strain>
    </source>
</reference>
<accession>A1ZIK4</accession>
<dbReference type="RefSeq" id="WP_002704322.1">
    <property type="nucleotide sequence ID" value="NZ_AAWS01000009.1"/>
</dbReference>
<organism evidence="2 3">
    <name type="scientific">Microscilla marina ATCC 23134</name>
    <dbReference type="NCBI Taxonomy" id="313606"/>
    <lineage>
        <taxon>Bacteria</taxon>
        <taxon>Pseudomonadati</taxon>
        <taxon>Bacteroidota</taxon>
        <taxon>Cytophagia</taxon>
        <taxon>Cytophagales</taxon>
        <taxon>Microscillaceae</taxon>
        <taxon>Microscilla</taxon>
    </lineage>
</organism>
<dbReference type="InterPro" id="IPR017645">
    <property type="entry name" value="Dnd_assoc_1"/>
</dbReference>
<dbReference type="EMBL" id="AAWS01000009">
    <property type="protein sequence ID" value="EAY29872.1"/>
    <property type="molecule type" value="Genomic_DNA"/>
</dbReference>
<proteinExistence type="predicted"/>
<name>A1ZIK4_MICM2</name>
<evidence type="ECO:0008006" key="4">
    <source>
        <dbReference type="Google" id="ProtNLM"/>
    </source>
</evidence>
<dbReference type="NCBIfam" id="TIGR03236">
    <property type="entry name" value="dnd_assoc_1"/>
    <property type="match status" value="1"/>
</dbReference>
<evidence type="ECO:0000313" key="2">
    <source>
        <dbReference type="EMBL" id="EAY29872.1"/>
    </source>
</evidence>
<protein>
    <recommendedName>
        <fullName evidence="4">DNA phosphorothioation-dependent restriction protein DptG</fullName>
    </recommendedName>
</protein>
<comment type="caution">
    <text evidence="2">The sequence shown here is derived from an EMBL/GenBank/DDBJ whole genome shotgun (WGS) entry which is preliminary data.</text>
</comment>
<dbReference type="OrthoDB" id="2590988at2"/>
<dbReference type="EMBL" id="AAWS01000063">
    <property type="protein sequence ID" value="EAY24712.1"/>
    <property type="molecule type" value="Genomic_DNA"/>
</dbReference>